<dbReference type="PANTHER" id="PTHR46499:SF1">
    <property type="entry name" value="QUEUINE TRNA-RIBOSYLTRANSFERASE"/>
    <property type="match status" value="1"/>
</dbReference>
<evidence type="ECO:0000256" key="3">
    <source>
        <dbReference type="ARBA" id="ARBA00022679"/>
    </source>
</evidence>
<comment type="similarity">
    <text evidence="7">Belongs to the queuine tRNA-ribosyltransferase family.</text>
</comment>
<evidence type="ECO:0000256" key="1">
    <source>
        <dbReference type="ARBA" id="ARBA00004691"/>
    </source>
</evidence>
<reference evidence="9 10" key="1">
    <citation type="submission" date="2008-12" db="EMBL/GenBank/DDBJ databases">
        <authorList>
            <person name="Fulton L."/>
            <person name="Clifton S."/>
            <person name="Fulton B."/>
            <person name="Xu J."/>
            <person name="Minx P."/>
            <person name="Pepin K.H."/>
            <person name="Johnson M."/>
            <person name="Bhonagiri V."/>
            <person name="Nash W.E."/>
            <person name="Mardis E.R."/>
            <person name="Wilson R.K."/>
        </authorList>
    </citation>
    <scope>NUCLEOTIDE SEQUENCE [LARGE SCALE GENOMIC DNA]</scope>
    <source>
        <strain evidence="9 10">DSM 18228</strain>
    </source>
</reference>
<feature type="region of interest" description="RNA binding; important for wobble base 34 recognition" evidence="7">
    <location>
        <begin position="294"/>
        <end position="298"/>
    </location>
</feature>
<comment type="caution">
    <text evidence="9">The sequence shown here is derived from an EMBL/GenBank/DDBJ whole genome shotgun (WGS) entry which is preliminary data.</text>
</comment>
<dbReference type="Pfam" id="PF01702">
    <property type="entry name" value="TGT"/>
    <property type="match status" value="1"/>
</dbReference>
<feature type="binding site" evidence="7">
    <location>
        <position position="164"/>
    </location>
    <ligand>
        <name>substrate</name>
    </ligand>
</feature>
<feature type="binding site" evidence="7">
    <location>
        <begin position="110"/>
        <end position="114"/>
    </location>
    <ligand>
        <name>substrate</name>
    </ligand>
</feature>
<evidence type="ECO:0000256" key="2">
    <source>
        <dbReference type="ARBA" id="ARBA00022676"/>
    </source>
</evidence>
<comment type="caution">
    <text evidence="7">Lacks conserved residue(s) required for the propagation of feature annotation.</text>
</comment>
<feature type="active site" description="Nucleophile" evidence="7">
    <location>
        <position position="289"/>
    </location>
</feature>
<dbReference type="eggNOG" id="COG0343">
    <property type="taxonomic scope" value="Bacteria"/>
</dbReference>
<dbReference type="HAMAP" id="MF_00168">
    <property type="entry name" value="Q_tRNA_Tgt"/>
    <property type="match status" value="1"/>
</dbReference>
<keyword evidence="10" id="KW-1185">Reference proteome</keyword>
<dbReference type="InterPro" id="IPR004803">
    <property type="entry name" value="TGT"/>
</dbReference>
<organism evidence="9 10">
    <name type="scientific">Phocaeicola coprophilus DSM 18228 = JCM 13818</name>
    <dbReference type="NCBI Taxonomy" id="547042"/>
    <lineage>
        <taxon>Bacteria</taxon>
        <taxon>Pseudomonadati</taxon>
        <taxon>Bacteroidota</taxon>
        <taxon>Bacteroidia</taxon>
        <taxon>Bacteroidales</taxon>
        <taxon>Bacteroidaceae</taxon>
        <taxon>Phocaeicola</taxon>
    </lineage>
</organism>
<dbReference type="PANTHER" id="PTHR46499">
    <property type="entry name" value="QUEUINE TRNA-RIBOSYLTRANSFERASE"/>
    <property type="match status" value="1"/>
</dbReference>
<dbReference type="GO" id="GO:0008616">
    <property type="term" value="P:tRNA queuosine(34) biosynthetic process"/>
    <property type="evidence" value="ECO:0007669"/>
    <property type="project" value="UniProtKB-UniRule"/>
</dbReference>
<dbReference type="Gene3D" id="3.20.20.105">
    <property type="entry name" value="Queuine tRNA-ribosyltransferase-like"/>
    <property type="match status" value="1"/>
</dbReference>
<dbReference type="EC" id="2.4.2.29" evidence="7"/>
<dbReference type="STRING" id="547042.BACCOPRO_01685"/>
<comment type="function">
    <text evidence="7">Catalyzes the base-exchange of a guanine (G) residue with the queuine precursor 7-aminomethyl-7-deazaguanine (PreQ1) at position 34 (anticodon wobble position) in tRNAs with GU(N) anticodons (tRNA-Asp, -Asn, -His and -Tyr). Catalysis occurs through a double-displacement mechanism. The nucleophile active site attacks the C1' of nucleotide 34 to detach the guanine base from the RNA, forming a covalent enzyme-RNA intermediate. The proton acceptor active site deprotonates the incoming PreQ1, allowing a nucleophilic attack on the C1' of the ribose to form the product. After dissociation, two additional enzymatic reactions on the tRNA convert PreQ1 to queuine (Q), resulting in the hypermodified nucleoside queuosine (7-(((4,5-cis-dihydroxy-2-cyclopenten-1-yl)amino)methyl)-7-deazaguanosine).</text>
</comment>
<keyword evidence="5 7" id="KW-0671">Queuosine biosynthesis</keyword>
<dbReference type="GO" id="GO:0008479">
    <property type="term" value="F:tRNA-guanosine(34) queuine transglycosylase activity"/>
    <property type="evidence" value="ECO:0007669"/>
    <property type="project" value="UniProtKB-UniRule"/>
</dbReference>
<accession>S0F753</accession>
<dbReference type="NCBIfam" id="TIGR00449">
    <property type="entry name" value="tgt_general"/>
    <property type="match status" value="1"/>
</dbReference>
<dbReference type="EMBL" id="ACBW01000120">
    <property type="protein sequence ID" value="EEF76188.1"/>
    <property type="molecule type" value="Genomic_DNA"/>
</dbReference>
<dbReference type="Proteomes" id="UP000014073">
    <property type="component" value="Unassembled WGS sequence"/>
</dbReference>
<keyword evidence="4 7" id="KW-0819">tRNA processing</keyword>
<dbReference type="UniPathway" id="UPA00392"/>
<comment type="catalytic activity">
    <reaction evidence="6 7">
        <text>7-aminomethyl-7-carbaguanine + guanosine(34) in tRNA = 7-aminomethyl-7-carbaguanosine(34) in tRNA + guanine</text>
        <dbReference type="Rhea" id="RHEA:24104"/>
        <dbReference type="Rhea" id="RHEA-COMP:10341"/>
        <dbReference type="Rhea" id="RHEA-COMP:10342"/>
        <dbReference type="ChEBI" id="CHEBI:16235"/>
        <dbReference type="ChEBI" id="CHEBI:58703"/>
        <dbReference type="ChEBI" id="CHEBI:74269"/>
        <dbReference type="ChEBI" id="CHEBI:82833"/>
        <dbReference type="EC" id="2.4.2.29"/>
    </reaction>
</comment>
<dbReference type="HOGENOM" id="CLU_022060_0_1_10"/>
<evidence type="ECO:0000256" key="6">
    <source>
        <dbReference type="ARBA" id="ARBA00050112"/>
    </source>
</evidence>
<dbReference type="InterPro" id="IPR050076">
    <property type="entry name" value="ArchSynthase1/Queuine_TRR"/>
</dbReference>
<dbReference type="GO" id="GO:0005829">
    <property type="term" value="C:cytosol"/>
    <property type="evidence" value="ECO:0007669"/>
    <property type="project" value="TreeGrafter"/>
</dbReference>
<evidence type="ECO:0000259" key="8">
    <source>
        <dbReference type="Pfam" id="PF01702"/>
    </source>
</evidence>
<gene>
    <name evidence="7 9" type="primary">tgt</name>
    <name evidence="9" type="ORF">BACCOPRO_01685</name>
</gene>
<feature type="domain" description="tRNA-guanine(15) transglycosylase-like" evidence="8">
    <location>
        <begin position="31"/>
        <end position="389"/>
    </location>
</feature>
<proteinExistence type="inferred from homology"/>
<keyword evidence="2 7" id="KW-0328">Glycosyltransferase</keyword>
<feature type="region of interest" description="RNA binding" evidence="7">
    <location>
        <begin position="270"/>
        <end position="276"/>
    </location>
</feature>
<evidence type="ECO:0000313" key="10">
    <source>
        <dbReference type="Proteomes" id="UP000014073"/>
    </source>
</evidence>
<name>S0F753_9BACT</name>
<dbReference type="NCBIfam" id="TIGR00430">
    <property type="entry name" value="Q_tRNA_tgt"/>
    <property type="match status" value="1"/>
</dbReference>
<feature type="active site" description="Proton acceptor" evidence="7">
    <location>
        <position position="110"/>
    </location>
</feature>
<dbReference type="AlphaFoldDB" id="S0F753"/>
<dbReference type="SUPFAM" id="SSF51713">
    <property type="entry name" value="tRNA-guanine transglycosylase"/>
    <property type="match status" value="1"/>
</dbReference>
<evidence type="ECO:0000256" key="5">
    <source>
        <dbReference type="ARBA" id="ARBA00022785"/>
    </source>
</evidence>
<evidence type="ECO:0000256" key="4">
    <source>
        <dbReference type="ARBA" id="ARBA00022694"/>
    </source>
</evidence>
<feature type="binding site" evidence="7">
    <location>
        <position position="212"/>
    </location>
    <ligand>
        <name>substrate</name>
    </ligand>
</feature>
<dbReference type="FunFam" id="3.20.20.105:FF:000001">
    <property type="entry name" value="Queuine tRNA-ribosyltransferase"/>
    <property type="match status" value="1"/>
</dbReference>
<sequence>MPLTLPKLKKKKTPKNSNMTFELQYTDPRSNARAGLITTDHGQIETPIFMPVGTLGTVKGVHLHELKDDIKAQIILGNTYHLYLRPGLDIIEGAGGLHKFNGFDRPMLTDSGGFQVFSLSGIRKMREEGVEFRSHIDGSKHLFTPERVMDIERTIGADIMMAFDECTPGTADYEYARKSMEMTHRWLDRCLTRFNETEPKYGYNQSLFPIVQGCVYPDLRKRSAEYIASKNADGNAIGGLAVGEPTEKMYEMIEVVNEILPTDRPRYLMGVGTPINILEGIERGVDMFDCVMPTRNGRNGMLFTKDGIMNMRNKKWENDYSPIEADGASYVDTMYSRAYLRHLFHAQELLAMQIASIHNLAFYLWLVGEARKHIIAGDFSTWKPAMVKRLSTRL</sequence>
<dbReference type="InterPro" id="IPR036511">
    <property type="entry name" value="TGT-like_sf"/>
</dbReference>
<comment type="subunit">
    <text evidence="7">Homodimer. Within each dimer, one monomer is responsible for RNA recognition and catalysis, while the other monomer binds to the replacement base PreQ1.</text>
</comment>
<evidence type="ECO:0000256" key="7">
    <source>
        <dbReference type="HAMAP-Rule" id="MF_00168"/>
    </source>
</evidence>
<comment type="pathway">
    <text evidence="1 7">tRNA modification; tRNA-queuosine biosynthesis.</text>
</comment>
<dbReference type="InterPro" id="IPR002616">
    <property type="entry name" value="tRNA_ribo_trans-like"/>
</dbReference>
<evidence type="ECO:0000313" key="9">
    <source>
        <dbReference type="EMBL" id="EEF76188.1"/>
    </source>
</evidence>
<protein>
    <recommendedName>
        <fullName evidence="7">Queuine tRNA-ribosyltransferase</fullName>
        <ecNumber evidence="7">2.4.2.29</ecNumber>
    </recommendedName>
    <alternativeName>
        <fullName evidence="7">Guanine insertion enzyme</fullName>
    </alternativeName>
    <alternativeName>
        <fullName evidence="7">tRNA-guanine transglycosylase</fullName>
    </alternativeName>
</protein>
<keyword evidence="3 7" id="KW-0808">Transferase</keyword>
<feature type="binding site" evidence="7">
    <location>
        <position position="239"/>
    </location>
    <ligand>
        <name>substrate</name>
    </ligand>
</feature>